<dbReference type="Proteomes" id="UP000245624">
    <property type="component" value="Unassembled WGS sequence"/>
</dbReference>
<dbReference type="InterPro" id="IPR008258">
    <property type="entry name" value="Transglycosylase_SLT_dom_1"/>
</dbReference>
<dbReference type="PANTHER" id="PTHR37423:SF2">
    <property type="entry name" value="MEMBRANE-BOUND LYTIC MUREIN TRANSGLYCOSYLASE C"/>
    <property type="match status" value="1"/>
</dbReference>
<dbReference type="InterPro" id="IPR023346">
    <property type="entry name" value="Lysozyme-like_dom_sf"/>
</dbReference>
<reference evidence="3 4" key="1">
    <citation type="submission" date="2018-05" db="EMBL/GenBank/DDBJ databases">
        <title>Genomic analysis of Gracilibacillus dipsosauri DD1 reveals novel features of a salt-tolerant amylase.</title>
        <authorList>
            <person name="Deutch C.E."/>
            <person name="Yang S."/>
        </authorList>
    </citation>
    <scope>NUCLEOTIDE SEQUENCE [LARGE SCALE GENOMIC DNA]</scope>
    <source>
        <strain evidence="3 4">DD1</strain>
    </source>
</reference>
<accession>A0A317KZW6</accession>
<keyword evidence="4" id="KW-1185">Reference proteome</keyword>
<comment type="caution">
    <text evidence="3">The sequence shown here is derived from an EMBL/GenBank/DDBJ whole genome shotgun (WGS) entry which is preliminary data.</text>
</comment>
<organism evidence="3 4">
    <name type="scientific">Gracilibacillus dipsosauri</name>
    <dbReference type="NCBI Taxonomy" id="178340"/>
    <lineage>
        <taxon>Bacteria</taxon>
        <taxon>Bacillati</taxon>
        <taxon>Bacillota</taxon>
        <taxon>Bacilli</taxon>
        <taxon>Bacillales</taxon>
        <taxon>Bacillaceae</taxon>
        <taxon>Gracilibacillus</taxon>
    </lineage>
</organism>
<sequence length="196" mass="21375">MQMQALSNLTNTNNSTTNTAANFDSIFQELLQSMIQQSSLASNHSYQPIDYTTRPLLNIKQANEATTSLSESSDYASIIKEAAASYHVDEKLIDAVIRNESNYNANAISHAGAQGLMQLMPATASGLGVQNPFDPKENIFGGTKYLSQMLERYNGNKLLALAAYNAGPGNVDKYDGIPPFQETQSYVQKVMGTYLS</sequence>
<name>A0A317KZW6_9BACI</name>
<protein>
    <submittedName>
        <fullName evidence="3">Lytic transglycosylase</fullName>
    </submittedName>
</protein>
<evidence type="ECO:0000313" key="3">
    <source>
        <dbReference type="EMBL" id="PWU69077.1"/>
    </source>
</evidence>
<evidence type="ECO:0000256" key="1">
    <source>
        <dbReference type="ARBA" id="ARBA00007734"/>
    </source>
</evidence>
<evidence type="ECO:0000313" key="4">
    <source>
        <dbReference type="Proteomes" id="UP000245624"/>
    </source>
</evidence>
<proteinExistence type="inferred from homology"/>
<dbReference type="OrthoDB" id="9815002at2"/>
<dbReference type="AlphaFoldDB" id="A0A317KZW6"/>
<dbReference type="CDD" id="cd00254">
    <property type="entry name" value="LT-like"/>
    <property type="match status" value="1"/>
</dbReference>
<dbReference type="GO" id="GO:0008933">
    <property type="term" value="F:peptidoglycan lytic transglycosylase activity"/>
    <property type="evidence" value="ECO:0007669"/>
    <property type="project" value="InterPro"/>
</dbReference>
<dbReference type="SUPFAM" id="SSF53955">
    <property type="entry name" value="Lysozyme-like"/>
    <property type="match status" value="1"/>
</dbReference>
<dbReference type="Gene3D" id="1.10.530.10">
    <property type="match status" value="1"/>
</dbReference>
<dbReference type="EMBL" id="QGTD01000008">
    <property type="protein sequence ID" value="PWU69077.1"/>
    <property type="molecule type" value="Genomic_DNA"/>
</dbReference>
<dbReference type="GO" id="GO:0016020">
    <property type="term" value="C:membrane"/>
    <property type="evidence" value="ECO:0007669"/>
    <property type="project" value="InterPro"/>
</dbReference>
<dbReference type="InterPro" id="IPR000189">
    <property type="entry name" value="Transglyc_AS"/>
</dbReference>
<dbReference type="PROSITE" id="PS00922">
    <property type="entry name" value="TRANSGLYCOSYLASE"/>
    <property type="match status" value="1"/>
</dbReference>
<gene>
    <name evidence="3" type="ORF">DLJ74_07025</name>
</gene>
<dbReference type="Pfam" id="PF01464">
    <property type="entry name" value="SLT"/>
    <property type="match status" value="1"/>
</dbReference>
<dbReference type="GO" id="GO:0000270">
    <property type="term" value="P:peptidoglycan metabolic process"/>
    <property type="evidence" value="ECO:0007669"/>
    <property type="project" value="InterPro"/>
</dbReference>
<evidence type="ECO:0000259" key="2">
    <source>
        <dbReference type="Pfam" id="PF01464"/>
    </source>
</evidence>
<dbReference type="PANTHER" id="PTHR37423">
    <property type="entry name" value="SOLUBLE LYTIC MUREIN TRANSGLYCOSYLASE-RELATED"/>
    <property type="match status" value="1"/>
</dbReference>
<feature type="domain" description="Transglycosylase SLT" evidence="2">
    <location>
        <begin position="78"/>
        <end position="183"/>
    </location>
</feature>
<comment type="similarity">
    <text evidence="1">Belongs to the transglycosylase Slt family.</text>
</comment>